<organism evidence="1">
    <name type="scientific">freshwater metagenome</name>
    <dbReference type="NCBI Taxonomy" id="449393"/>
    <lineage>
        <taxon>unclassified sequences</taxon>
        <taxon>metagenomes</taxon>
        <taxon>ecological metagenomes</taxon>
    </lineage>
</organism>
<proteinExistence type="predicted"/>
<reference evidence="1" key="1">
    <citation type="submission" date="2020-05" db="EMBL/GenBank/DDBJ databases">
        <authorList>
            <person name="Chiriac C."/>
            <person name="Salcher M."/>
            <person name="Ghai R."/>
            <person name="Kavagutti S V."/>
        </authorList>
    </citation>
    <scope>NUCLEOTIDE SEQUENCE</scope>
</reference>
<protein>
    <submittedName>
        <fullName evidence="1">Unannotated protein</fullName>
    </submittedName>
</protein>
<dbReference type="EMBL" id="CAFBNF010000328">
    <property type="protein sequence ID" value="CAB4962892.1"/>
    <property type="molecule type" value="Genomic_DNA"/>
</dbReference>
<gene>
    <name evidence="1" type="ORF">UFOPK3773_02115</name>
</gene>
<evidence type="ECO:0000313" key="1">
    <source>
        <dbReference type="EMBL" id="CAB4962892.1"/>
    </source>
</evidence>
<dbReference type="AlphaFoldDB" id="A0A6J7L7M4"/>
<sequence>MLGSDEAVTDGRLEAVAEEPAASVVVTTTARSVPLVPVGATPVTTAIAAVVPATSTMLVAPMTAKIVDRFMVTPLLSMGSLPTAHARCRR</sequence>
<accession>A0A6J7L7M4</accession>
<name>A0A6J7L7M4_9ZZZZ</name>